<proteinExistence type="inferred from homology"/>
<dbReference type="InterPro" id="IPR036986">
    <property type="entry name" value="S4_RNA-bd_sf"/>
</dbReference>
<evidence type="ECO:0000256" key="4">
    <source>
        <dbReference type="ARBA" id="ARBA00022884"/>
    </source>
</evidence>
<evidence type="ECO:0000256" key="1">
    <source>
        <dbReference type="ARBA" id="ARBA00022598"/>
    </source>
</evidence>
<dbReference type="SUPFAM" id="SSF55174">
    <property type="entry name" value="Alpha-L RNA-binding motif"/>
    <property type="match status" value="1"/>
</dbReference>
<dbReference type="PROSITE" id="PS00178">
    <property type="entry name" value="AA_TRNA_LIGASE_I"/>
    <property type="match status" value="1"/>
</dbReference>
<dbReference type="Pfam" id="PF22421">
    <property type="entry name" value="SYY_C-terminal"/>
    <property type="match status" value="1"/>
</dbReference>
<comment type="similarity">
    <text evidence="8">Belongs to the class-I aminoacyl-tRNA synthetase family. TyrS type 1 subfamily.</text>
</comment>
<evidence type="ECO:0000256" key="2">
    <source>
        <dbReference type="ARBA" id="ARBA00022741"/>
    </source>
</evidence>
<dbReference type="SMART" id="SM00363">
    <property type="entry name" value="S4"/>
    <property type="match status" value="1"/>
</dbReference>
<evidence type="ECO:0000256" key="7">
    <source>
        <dbReference type="ARBA" id="ARBA00048248"/>
    </source>
</evidence>
<keyword evidence="12" id="KW-1185">Reference proteome</keyword>
<protein>
    <recommendedName>
        <fullName evidence="8">Tyrosine--tRNA ligase</fullName>
        <ecNumber evidence="8">6.1.1.1</ecNumber>
    </recommendedName>
    <alternativeName>
        <fullName evidence="8">Tyrosyl-tRNA synthetase</fullName>
        <shortName evidence="8">TyrRS</shortName>
    </alternativeName>
</protein>
<evidence type="ECO:0000259" key="10">
    <source>
        <dbReference type="SMART" id="SM00363"/>
    </source>
</evidence>
<feature type="short sequence motif" description="'HIGH' region" evidence="8">
    <location>
        <begin position="39"/>
        <end position="48"/>
    </location>
</feature>
<evidence type="ECO:0000256" key="9">
    <source>
        <dbReference type="PROSITE-ProRule" id="PRU00182"/>
    </source>
</evidence>
<dbReference type="InterPro" id="IPR002305">
    <property type="entry name" value="aa-tRNA-synth_Ic"/>
</dbReference>
<feature type="binding site" evidence="8">
    <location>
        <position position="172"/>
    </location>
    <ligand>
        <name>L-tyrosine</name>
        <dbReference type="ChEBI" id="CHEBI:58315"/>
    </ligand>
</feature>
<evidence type="ECO:0000256" key="5">
    <source>
        <dbReference type="ARBA" id="ARBA00022917"/>
    </source>
</evidence>
<dbReference type="CDD" id="cd00165">
    <property type="entry name" value="S4"/>
    <property type="match status" value="1"/>
</dbReference>
<dbReference type="PRINTS" id="PR01040">
    <property type="entry name" value="TRNASYNTHTYR"/>
</dbReference>
<dbReference type="Gene3D" id="3.40.50.620">
    <property type="entry name" value="HUPs"/>
    <property type="match status" value="1"/>
</dbReference>
<dbReference type="PANTHER" id="PTHR11766:SF0">
    <property type="entry name" value="TYROSINE--TRNA LIGASE, MITOCHONDRIAL"/>
    <property type="match status" value="1"/>
</dbReference>
<dbReference type="Gene3D" id="3.10.290.10">
    <property type="entry name" value="RNA-binding S4 domain"/>
    <property type="match status" value="1"/>
</dbReference>
<keyword evidence="1 8" id="KW-0436">Ligase</keyword>
<keyword evidence="5 8" id="KW-0648">Protein biosynthesis</keyword>
<dbReference type="InterPro" id="IPR014729">
    <property type="entry name" value="Rossmann-like_a/b/a_fold"/>
</dbReference>
<reference evidence="11" key="1">
    <citation type="submission" date="2021-04" db="EMBL/GenBank/DDBJ databases">
        <title>Oceanospirillales bacteria with DddD are important DMSP degraders in coastal seawater.</title>
        <authorList>
            <person name="Liu J."/>
        </authorList>
    </citation>
    <scope>NUCLEOTIDE SEQUENCE</scope>
    <source>
        <strain evidence="11">GY6</strain>
    </source>
</reference>
<dbReference type="PANTHER" id="PTHR11766">
    <property type="entry name" value="TYROSYL-TRNA SYNTHETASE"/>
    <property type="match status" value="1"/>
</dbReference>
<dbReference type="Proteomes" id="UP001059950">
    <property type="component" value="Chromosome"/>
</dbReference>
<dbReference type="SUPFAM" id="SSF52374">
    <property type="entry name" value="Nucleotidylyl transferase"/>
    <property type="match status" value="1"/>
</dbReference>
<dbReference type="InterPro" id="IPR002942">
    <property type="entry name" value="S4_RNA-bd"/>
</dbReference>
<name>A0ABY5GZD0_9GAMM</name>
<sequence>MNLIDDLKGRGLIAQQSGDAEKLTEHLKQTRTLYCGFDPTADSLHIGHLVPLLMLKRFQLAGHRPIALIGGATGMIGDPSFKATERSLNTVETVDQWIQSISDQLARFIDFDCGAESAMIANNRDWMGSMDIMSFLRDIGKHFSVNAMINKESVRQRIERPDQGISFTEFSYSLLQSYDFSELNRSYECSLQIGGNDQWGNITAGIDLTRRLNSTQVFGMTLPLITKADGTKFGKTESGAVWLDPKKTSPYSFYQFWINTADADVYRFLRYYTFLPLTEIEQIEQTDQLSGSKPQAQRILAEQMTRLVHGENSLVQARRISEALFSGRADALSDDEFRQLELDGLPACEATPEMTVTDLLVTSALASSRRQAREFIAAGAVQLNGKAVKEPDHLINVDNVLHERFLLLRRGKKNFALGCLNENNLEGDKQVHTDR</sequence>
<dbReference type="HAMAP" id="MF_02006">
    <property type="entry name" value="Tyr_tRNA_synth_type1"/>
    <property type="match status" value="1"/>
</dbReference>
<feature type="short sequence motif" description="'KMSKS' region" evidence="8">
    <location>
        <begin position="232"/>
        <end position="236"/>
    </location>
</feature>
<dbReference type="InterPro" id="IPR054608">
    <property type="entry name" value="SYY-like_C"/>
</dbReference>
<dbReference type="EC" id="6.1.1.1" evidence="8"/>
<keyword evidence="4 9" id="KW-0694">RNA-binding</keyword>
<comment type="subcellular location">
    <subcellularLocation>
        <location evidence="8">Cytoplasm</location>
    </subcellularLocation>
</comment>
<evidence type="ECO:0000313" key="11">
    <source>
        <dbReference type="EMBL" id="UTW05371.1"/>
    </source>
</evidence>
<dbReference type="GO" id="GO:0004831">
    <property type="term" value="F:tyrosine-tRNA ligase activity"/>
    <property type="evidence" value="ECO:0007669"/>
    <property type="project" value="UniProtKB-EC"/>
</dbReference>
<dbReference type="Pfam" id="PF00579">
    <property type="entry name" value="tRNA-synt_1b"/>
    <property type="match status" value="1"/>
</dbReference>
<gene>
    <name evidence="8 11" type="primary">tyrS</name>
    <name evidence="11" type="ORF">KDX31_10915</name>
</gene>
<evidence type="ECO:0000256" key="3">
    <source>
        <dbReference type="ARBA" id="ARBA00022840"/>
    </source>
</evidence>
<evidence type="ECO:0000256" key="8">
    <source>
        <dbReference type="HAMAP-Rule" id="MF_02006"/>
    </source>
</evidence>
<feature type="binding site" evidence="8">
    <location>
        <position position="235"/>
    </location>
    <ligand>
        <name>ATP</name>
        <dbReference type="ChEBI" id="CHEBI:30616"/>
    </ligand>
</feature>
<dbReference type="CDD" id="cd00805">
    <property type="entry name" value="TyrRS_core"/>
    <property type="match status" value="1"/>
</dbReference>
<feature type="binding site" evidence="8">
    <location>
        <position position="176"/>
    </location>
    <ligand>
        <name>L-tyrosine</name>
        <dbReference type="ChEBI" id="CHEBI:58315"/>
    </ligand>
</feature>
<comment type="subunit">
    <text evidence="8">Homodimer.</text>
</comment>
<dbReference type="NCBIfam" id="TIGR00234">
    <property type="entry name" value="tyrS"/>
    <property type="match status" value="1"/>
</dbReference>
<comment type="catalytic activity">
    <reaction evidence="7 8">
        <text>tRNA(Tyr) + L-tyrosine + ATP = L-tyrosyl-tRNA(Tyr) + AMP + diphosphate + H(+)</text>
        <dbReference type="Rhea" id="RHEA:10220"/>
        <dbReference type="Rhea" id="RHEA-COMP:9706"/>
        <dbReference type="Rhea" id="RHEA-COMP:9707"/>
        <dbReference type="ChEBI" id="CHEBI:15378"/>
        <dbReference type="ChEBI" id="CHEBI:30616"/>
        <dbReference type="ChEBI" id="CHEBI:33019"/>
        <dbReference type="ChEBI" id="CHEBI:58315"/>
        <dbReference type="ChEBI" id="CHEBI:78442"/>
        <dbReference type="ChEBI" id="CHEBI:78536"/>
        <dbReference type="ChEBI" id="CHEBI:456215"/>
        <dbReference type="EC" id="6.1.1.1"/>
    </reaction>
</comment>
<feature type="binding site" evidence="8">
    <location>
        <position position="34"/>
    </location>
    <ligand>
        <name>L-tyrosine</name>
        <dbReference type="ChEBI" id="CHEBI:58315"/>
    </ligand>
</feature>
<dbReference type="InterPro" id="IPR002307">
    <property type="entry name" value="Tyr-tRNA-ligase"/>
</dbReference>
<feature type="domain" description="RNA-binding S4" evidence="10">
    <location>
        <begin position="358"/>
        <end position="416"/>
    </location>
</feature>
<keyword evidence="2 8" id="KW-0547">Nucleotide-binding</keyword>
<keyword evidence="6 8" id="KW-0030">Aminoacyl-tRNA synthetase</keyword>
<dbReference type="Gene3D" id="1.10.240.10">
    <property type="entry name" value="Tyrosyl-Transfer RNA Synthetase"/>
    <property type="match status" value="1"/>
</dbReference>
<evidence type="ECO:0000313" key="12">
    <source>
        <dbReference type="Proteomes" id="UP001059950"/>
    </source>
</evidence>
<keyword evidence="8" id="KW-0963">Cytoplasm</keyword>
<keyword evidence="3 8" id="KW-0067">ATP-binding</keyword>
<dbReference type="PROSITE" id="PS50889">
    <property type="entry name" value="S4"/>
    <property type="match status" value="1"/>
</dbReference>
<dbReference type="EMBL" id="CP073344">
    <property type="protein sequence ID" value="UTW05371.1"/>
    <property type="molecule type" value="Genomic_DNA"/>
</dbReference>
<dbReference type="InterPro" id="IPR001412">
    <property type="entry name" value="aa-tRNA-synth_I_CS"/>
</dbReference>
<comment type="function">
    <text evidence="8">Catalyzes the attachment of tyrosine to tRNA(Tyr) in a two-step reaction: tyrosine is first activated by ATP to form Tyr-AMP and then transferred to the acceptor end of tRNA(Tyr).</text>
</comment>
<dbReference type="InterPro" id="IPR024088">
    <property type="entry name" value="Tyr-tRNA-ligase_bac-type"/>
</dbReference>
<evidence type="ECO:0000256" key="6">
    <source>
        <dbReference type="ARBA" id="ARBA00023146"/>
    </source>
</evidence>
<organism evidence="11 12">
    <name type="scientific">Amphritea atlantica</name>
    <dbReference type="NCBI Taxonomy" id="355243"/>
    <lineage>
        <taxon>Bacteria</taxon>
        <taxon>Pseudomonadati</taxon>
        <taxon>Pseudomonadota</taxon>
        <taxon>Gammaproteobacteria</taxon>
        <taxon>Oceanospirillales</taxon>
        <taxon>Oceanospirillaceae</taxon>
        <taxon>Amphritea</taxon>
    </lineage>
</organism>
<dbReference type="InterPro" id="IPR024107">
    <property type="entry name" value="Tyr-tRNA-ligase_bac_1"/>
</dbReference>
<accession>A0ABY5GZD0</accession>